<keyword evidence="3" id="KW-1185">Reference proteome</keyword>
<organism evidence="2 3">
    <name type="scientific">Viridibacillus arvi</name>
    <dbReference type="NCBI Taxonomy" id="263475"/>
    <lineage>
        <taxon>Bacteria</taxon>
        <taxon>Bacillati</taxon>
        <taxon>Bacillota</taxon>
        <taxon>Bacilli</taxon>
        <taxon>Bacillales</taxon>
        <taxon>Caryophanaceae</taxon>
        <taxon>Viridibacillus</taxon>
    </lineage>
</organism>
<evidence type="ECO:0000313" key="3">
    <source>
        <dbReference type="Proteomes" id="UP000036867"/>
    </source>
</evidence>
<dbReference type="Pfam" id="PF25250">
    <property type="entry name" value="DUF7852"/>
    <property type="match status" value="1"/>
</dbReference>
<dbReference type="EMBL" id="LILB01000001">
    <property type="protein sequence ID" value="KOO51655.1"/>
    <property type="molecule type" value="Genomic_DNA"/>
</dbReference>
<feature type="domain" description="DUF7852" evidence="1">
    <location>
        <begin position="74"/>
        <end position="306"/>
    </location>
</feature>
<accession>A0A0M0LKP2</accession>
<comment type="caution">
    <text evidence="2">The sequence shown here is derived from an EMBL/GenBank/DDBJ whole genome shotgun (WGS) entry which is preliminary data.</text>
</comment>
<dbReference type="InterPro" id="IPR057174">
    <property type="entry name" value="DUF7852"/>
</dbReference>
<name>A0A0M0LKP2_9BACL</name>
<evidence type="ECO:0000259" key="1">
    <source>
        <dbReference type="Pfam" id="PF25250"/>
    </source>
</evidence>
<dbReference type="GeneID" id="301135293"/>
<evidence type="ECO:0000313" key="2">
    <source>
        <dbReference type="EMBL" id="KOO51655.1"/>
    </source>
</evidence>
<proteinExistence type="predicted"/>
<gene>
    <name evidence="2" type="ORF">AMD00_04130</name>
</gene>
<dbReference type="Proteomes" id="UP000036867">
    <property type="component" value="Unassembled WGS sequence"/>
</dbReference>
<sequence>MNTPLFFELKRIQSQQQNNNKNLIDQELYRLQNNDTVHTKSLTESVKDIEEQGIKKTRIEDKEECNVIPPSNLGNIYSKENIIPFTIFVEIDDFLSLPISGNIIQQSALFLEDDNQTQQSVSNSQFIHTELSYPDPIQYRLVRSTIDEIISFTSENEMQYEENSIYETIANPIHMHSQKKKGKPECTHNHIEVRVPVVVGEYEIEINMSNQVFFEQEVLGFKEISKNVELRNFKFIPNQSGKSLDNGTYTVSKGKIKLEGKVFQNFRYSANTNHNENASQQKQKNNRLHQRMALNLTVHLSQIQKIKATLYDE</sequence>
<protein>
    <recommendedName>
        <fullName evidence="1">DUF7852 domain-containing protein</fullName>
    </recommendedName>
</protein>
<dbReference type="OrthoDB" id="2440066at2"/>
<dbReference type="NCBIfam" id="NF045793">
    <property type="entry name" value="BC_2427_fam"/>
    <property type="match status" value="1"/>
</dbReference>
<dbReference type="RefSeq" id="WP_053415809.1">
    <property type="nucleotide sequence ID" value="NZ_LILB01000001.1"/>
</dbReference>
<reference evidence="3" key="1">
    <citation type="submission" date="2015-08" db="EMBL/GenBank/DDBJ databases">
        <title>Fjat-10028 dsm 16317.</title>
        <authorList>
            <person name="Liu B."/>
            <person name="Wang J."/>
            <person name="Zhu Y."/>
            <person name="Liu G."/>
            <person name="Chen Q."/>
            <person name="Chen Z."/>
            <person name="Lan J."/>
            <person name="Che J."/>
            <person name="Ge C."/>
            <person name="Shi H."/>
            <person name="Pan Z."/>
            <person name="Liu X."/>
        </authorList>
    </citation>
    <scope>NUCLEOTIDE SEQUENCE [LARGE SCALE GENOMIC DNA]</scope>
    <source>
        <strain evidence="3">DSM 16317</strain>
    </source>
</reference>
<dbReference type="AlphaFoldDB" id="A0A0M0LKP2"/>